<feature type="domain" description="Asparagine synthetase" evidence="5">
    <location>
        <begin position="208"/>
        <end position="599"/>
    </location>
</feature>
<keyword evidence="7" id="KW-1185">Reference proteome</keyword>
<dbReference type="EC" id="6.3.5.4" evidence="2"/>
<dbReference type="Gene3D" id="3.40.50.620">
    <property type="entry name" value="HUPs"/>
    <property type="match status" value="1"/>
</dbReference>
<evidence type="ECO:0000313" key="6">
    <source>
        <dbReference type="EMBL" id="MDJ1135247.1"/>
    </source>
</evidence>
<protein>
    <recommendedName>
        <fullName evidence="2">asparagine synthase (glutamine-hydrolyzing)</fullName>
        <ecNumber evidence="2">6.3.5.4</ecNumber>
    </recommendedName>
</protein>
<evidence type="ECO:0000259" key="5">
    <source>
        <dbReference type="Pfam" id="PF00733"/>
    </source>
</evidence>
<dbReference type="InterPro" id="IPR001962">
    <property type="entry name" value="Asn_synthase"/>
</dbReference>
<dbReference type="PANTHER" id="PTHR43284">
    <property type="entry name" value="ASPARAGINE SYNTHETASE (GLUTAMINE-HYDROLYZING)"/>
    <property type="match status" value="1"/>
</dbReference>
<evidence type="ECO:0000256" key="2">
    <source>
        <dbReference type="ARBA" id="ARBA00012737"/>
    </source>
</evidence>
<accession>A0ABT7A1Q2</accession>
<comment type="catalytic activity">
    <reaction evidence="4">
        <text>L-aspartate + L-glutamine + ATP + H2O = L-asparagine + L-glutamate + AMP + diphosphate + H(+)</text>
        <dbReference type="Rhea" id="RHEA:12228"/>
        <dbReference type="ChEBI" id="CHEBI:15377"/>
        <dbReference type="ChEBI" id="CHEBI:15378"/>
        <dbReference type="ChEBI" id="CHEBI:29985"/>
        <dbReference type="ChEBI" id="CHEBI:29991"/>
        <dbReference type="ChEBI" id="CHEBI:30616"/>
        <dbReference type="ChEBI" id="CHEBI:33019"/>
        <dbReference type="ChEBI" id="CHEBI:58048"/>
        <dbReference type="ChEBI" id="CHEBI:58359"/>
        <dbReference type="ChEBI" id="CHEBI:456215"/>
        <dbReference type="EC" id="6.3.5.4"/>
    </reaction>
</comment>
<gene>
    <name evidence="6" type="ORF">NMN56_025445</name>
</gene>
<proteinExistence type="predicted"/>
<dbReference type="RefSeq" id="WP_274040640.1">
    <property type="nucleotide sequence ID" value="NZ_JANCPR020000027.1"/>
</dbReference>
<evidence type="ECO:0000256" key="4">
    <source>
        <dbReference type="ARBA" id="ARBA00048741"/>
    </source>
</evidence>
<dbReference type="Pfam" id="PF00733">
    <property type="entry name" value="Asn_synthase"/>
    <property type="match status" value="1"/>
</dbReference>
<dbReference type="InterPro" id="IPR051786">
    <property type="entry name" value="ASN_synthetase/amidase"/>
</dbReference>
<evidence type="ECO:0000256" key="1">
    <source>
        <dbReference type="ARBA" id="ARBA00005187"/>
    </source>
</evidence>
<organism evidence="6 7">
    <name type="scientific">Streptomyces iconiensis</name>
    <dbReference type="NCBI Taxonomy" id="1384038"/>
    <lineage>
        <taxon>Bacteria</taxon>
        <taxon>Bacillati</taxon>
        <taxon>Actinomycetota</taxon>
        <taxon>Actinomycetes</taxon>
        <taxon>Kitasatosporales</taxon>
        <taxon>Streptomycetaceae</taxon>
        <taxon>Streptomyces</taxon>
    </lineage>
</organism>
<reference evidence="6 7" key="1">
    <citation type="submission" date="2023-05" db="EMBL/GenBank/DDBJ databases">
        <title>Streptantibioticus silvisoli sp. nov., acidotolerant actinomycetes 1 from pine litter.</title>
        <authorList>
            <person name="Swiecimska M."/>
            <person name="Golinska P."/>
            <person name="Sangal V."/>
            <person name="Wachnowicz B."/>
            <person name="Goodfellow M."/>
        </authorList>
    </citation>
    <scope>NUCLEOTIDE SEQUENCE [LARGE SCALE GENOMIC DNA]</scope>
    <source>
        <strain evidence="6 7">DSM 42109</strain>
    </source>
</reference>
<dbReference type="EMBL" id="JANCPR020000027">
    <property type="protein sequence ID" value="MDJ1135247.1"/>
    <property type="molecule type" value="Genomic_DNA"/>
</dbReference>
<comment type="caution">
    <text evidence="6">The sequence shown here is derived from an EMBL/GenBank/DDBJ whole genome shotgun (WGS) entry which is preliminary data.</text>
</comment>
<dbReference type="PANTHER" id="PTHR43284:SF1">
    <property type="entry name" value="ASPARAGINE SYNTHETASE"/>
    <property type="match status" value="1"/>
</dbReference>
<dbReference type="InterPro" id="IPR014729">
    <property type="entry name" value="Rossmann-like_a/b/a_fold"/>
</dbReference>
<evidence type="ECO:0000313" key="7">
    <source>
        <dbReference type="Proteomes" id="UP001214441"/>
    </source>
</evidence>
<dbReference type="SUPFAM" id="SSF52402">
    <property type="entry name" value="Adenine nucleotide alpha hydrolases-like"/>
    <property type="match status" value="1"/>
</dbReference>
<keyword evidence="3" id="KW-0028">Amino-acid biosynthesis</keyword>
<comment type="pathway">
    <text evidence="1">Amino-acid biosynthesis; L-asparagine biosynthesis; L-asparagine from L-aspartate (L-Gln route): step 1/1.</text>
</comment>
<name>A0ABT7A1Q2_9ACTN</name>
<keyword evidence="3" id="KW-0061">Asparagine biosynthesis</keyword>
<evidence type="ECO:0000256" key="3">
    <source>
        <dbReference type="ARBA" id="ARBA00022888"/>
    </source>
</evidence>
<dbReference type="Proteomes" id="UP001214441">
    <property type="component" value="Unassembled WGS sequence"/>
</dbReference>
<sequence>MAFLALPDTPAAEALVREATGAPGVHVVPHASGRPWLVGHWAEEDACLVSAGRSRQLAVIGHGRPDPHAAEKALARARVLEDLDGIARTLPGSHHLIACIDGRSRVQGAVSTARQVYLARTGGVTVAAGSPAPLLELLGARIDEDVLALHLLGTLPAPLTQRSIWSGIHLLPARHWLELGREGGSRAVSWWTPPPPALPLAQAVEATASALHEAVAARLRPGRPVSADLSGGLDSTGLCFLAHAAGAQLITHHWKSRDVGNDDTEWARLAAAALPDAHHRFLPLEDSPTWFDASAGEAGTAAVPLDVEGPLQLGRNRANSELLARAARDEGATAHLAGVGGDDLFGATPIYPWWLARAHPFTGLPALHRIRVMNHWAVRPTVRALCDRATPAQWLAASAARITLPHARESRMPLEWRGDSHIAPWATPRAVSTAARLVRESAALQPRVRHHTAWLQHFVVETAARSGQGIRQLSHAMTPFGVGFEAPYLDDRVLEAALSARVDDRMGRLRFKPLLTAALRGVVPDASLARVSKGEYGAEMYAGLRRNRRRLLELCDDLHLARLGLVDAEALRSALLHLGPETQQVAPFEATLACENWLRSPGVPAPAAPAPSPLPAGGTR</sequence>